<dbReference type="GO" id="GO:0002130">
    <property type="term" value="P:wobble position ribose methylation"/>
    <property type="evidence" value="ECO:0007669"/>
    <property type="project" value="TreeGrafter"/>
</dbReference>
<dbReference type="PIRSF" id="PIRSF029256">
    <property type="entry name" value="SpoU_TrmH_prd"/>
    <property type="match status" value="1"/>
</dbReference>
<dbReference type="InterPro" id="IPR016914">
    <property type="entry name" value="TrmL"/>
</dbReference>
<dbReference type="GO" id="GO:0003723">
    <property type="term" value="F:RNA binding"/>
    <property type="evidence" value="ECO:0007669"/>
    <property type="project" value="InterPro"/>
</dbReference>
<comment type="subcellular location">
    <subcellularLocation>
        <location evidence="6">Cytoplasm</location>
    </subcellularLocation>
</comment>
<dbReference type="InterPro" id="IPR029028">
    <property type="entry name" value="Alpha/beta_knot_MTases"/>
</dbReference>
<dbReference type="HAMAP" id="MF_01885">
    <property type="entry name" value="tRNA_methyltr_TrmL"/>
    <property type="match status" value="1"/>
</dbReference>
<comment type="catalytic activity">
    <reaction evidence="6">
        <text>5-carboxymethylaminomethyluridine(34) in tRNA(Leu) + S-adenosyl-L-methionine = 5-carboxymethylaminomethyl-2'-O-methyluridine(34) in tRNA(Leu) + S-adenosyl-L-homocysteine + H(+)</text>
        <dbReference type="Rhea" id="RHEA:43088"/>
        <dbReference type="Rhea" id="RHEA-COMP:10333"/>
        <dbReference type="Rhea" id="RHEA-COMP:10334"/>
        <dbReference type="ChEBI" id="CHEBI:15378"/>
        <dbReference type="ChEBI" id="CHEBI:57856"/>
        <dbReference type="ChEBI" id="CHEBI:59789"/>
        <dbReference type="ChEBI" id="CHEBI:74508"/>
        <dbReference type="ChEBI" id="CHEBI:74511"/>
        <dbReference type="EC" id="2.1.1.207"/>
    </reaction>
</comment>
<evidence type="ECO:0000256" key="7">
    <source>
        <dbReference type="PIRSR" id="PIRSR029256-1"/>
    </source>
</evidence>
<accession>A0A6I4VVX7</accession>
<comment type="similarity">
    <text evidence="6">Belongs to the class IV-like SAM-binding methyltransferase superfamily. RNA methyltransferase TrmH family. TrmL subfamily.</text>
</comment>
<dbReference type="InterPro" id="IPR001537">
    <property type="entry name" value="SpoU_MeTrfase"/>
</dbReference>
<keyword evidence="1 6" id="KW-0963">Cytoplasm</keyword>
<comment type="catalytic activity">
    <reaction evidence="6">
        <text>cytidine(34) in tRNA + S-adenosyl-L-methionine = 2'-O-methylcytidine(34) in tRNA + S-adenosyl-L-homocysteine + H(+)</text>
        <dbReference type="Rhea" id="RHEA:43084"/>
        <dbReference type="Rhea" id="RHEA-COMP:10331"/>
        <dbReference type="Rhea" id="RHEA-COMP:10332"/>
        <dbReference type="ChEBI" id="CHEBI:15378"/>
        <dbReference type="ChEBI" id="CHEBI:57856"/>
        <dbReference type="ChEBI" id="CHEBI:59789"/>
        <dbReference type="ChEBI" id="CHEBI:74495"/>
        <dbReference type="ChEBI" id="CHEBI:82748"/>
        <dbReference type="EC" id="2.1.1.207"/>
    </reaction>
</comment>
<proteinExistence type="inferred from homology"/>
<dbReference type="SUPFAM" id="SSF75217">
    <property type="entry name" value="alpha/beta knot"/>
    <property type="match status" value="1"/>
</dbReference>
<dbReference type="FunFam" id="3.40.1280.10:FF:000002">
    <property type="entry name" value="Peptidylprolyl isomerase"/>
    <property type="match status" value="1"/>
</dbReference>
<organism evidence="9 10">
    <name type="scientific">Shimazuella alba</name>
    <dbReference type="NCBI Taxonomy" id="2690964"/>
    <lineage>
        <taxon>Bacteria</taxon>
        <taxon>Bacillati</taxon>
        <taxon>Bacillota</taxon>
        <taxon>Bacilli</taxon>
        <taxon>Bacillales</taxon>
        <taxon>Thermoactinomycetaceae</taxon>
        <taxon>Shimazuella</taxon>
    </lineage>
</organism>
<dbReference type="EC" id="2.1.1.207" evidence="6"/>
<dbReference type="Proteomes" id="UP000430692">
    <property type="component" value="Unassembled WGS sequence"/>
</dbReference>
<dbReference type="NCBIfam" id="TIGR00185">
    <property type="entry name" value="tRNA_yibK_trmL"/>
    <property type="match status" value="1"/>
</dbReference>
<dbReference type="AlphaFoldDB" id="A0A6I4VVX7"/>
<evidence type="ECO:0000259" key="8">
    <source>
        <dbReference type="Pfam" id="PF00588"/>
    </source>
</evidence>
<dbReference type="GO" id="GO:0042802">
    <property type="term" value="F:identical protein binding"/>
    <property type="evidence" value="ECO:0007669"/>
    <property type="project" value="UniProtKB-ARBA"/>
</dbReference>
<feature type="binding site" evidence="6 7">
    <location>
        <position position="130"/>
    </location>
    <ligand>
        <name>S-adenosyl-L-methionine</name>
        <dbReference type="ChEBI" id="CHEBI:59789"/>
    </ligand>
</feature>
<evidence type="ECO:0000256" key="3">
    <source>
        <dbReference type="ARBA" id="ARBA00022679"/>
    </source>
</evidence>
<evidence type="ECO:0000256" key="5">
    <source>
        <dbReference type="ARBA" id="ARBA00022694"/>
    </source>
</evidence>
<comment type="caution">
    <text evidence="9">The sequence shown here is derived from an EMBL/GenBank/DDBJ whole genome shotgun (WGS) entry which is preliminary data.</text>
</comment>
<feature type="binding site" evidence="6 7">
    <location>
        <position position="101"/>
    </location>
    <ligand>
        <name>S-adenosyl-L-methionine</name>
        <dbReference type="ChEBI" id="CHEBI:59789"/>
    </ligand>
</feature>
<dbReference type="Pfam" id="PF00588">
    <property type="entry name" value="SpoU_methylase"/>
    <property type="match status" value="1"/>
</dbReference>
<dbReference type="Gene3D" id="3.40.1280.10">
    <property type="match status" value="1"/>
</dbReference>
<dbReference type="CDD" id="cd18094">
    <property type="entry name" value="SpoU-like_TrmL"/>
    <property type="match status" value="1"/>
</dbReference>
<evidence type="ECO:0000256" key="2">
    <source>
        <dbReference type="ARBA" id="ARBA00022603"/>
    </source>
</evidence>
<evidence type="ECO:0000256" key="1">
    <source>
        <dbReference type="ARBA" id="ARBA00022490"/>
    </source>
</evidence>
<evidence type="ECO:0000256" key="6">
    <source>
        <dbReference type="HAMAP-Rule" id="MF_01885"/>
    </source>
</evidence>
<comment type="caution">
    <text evidence="6">Lacks conserved residue(s) required for the propagation of feature annotation.</text>
</comment>
<dbReference type="InterPro" id="IPR029026">
    <property type="entry name" value="tRNA_m1G_MTases_N"/>
</dbReference>
<name>A0A6I4VVX7_9BACL</name>
<dbReference type="PANTHER" id="PTHR42971:SF1">
    <property type="entry name" value="TRNA (CYTIDINE(34)-2'-O)-METHYLTRANSFERASE"/>
    <property type="match status" value="1"/>
</dbReference>
<comment type="function">
    <text evidence="6">Could methylate the ribose at the nucleotide 34 wobble position in tRNA.</text>
</comment>
<protein>
    <recommendedName>
        <fullName evidence="6">Putative tRNA (cytidine(34)-2'-O)-methyltransferase</fullName>
        <ecNumber evidence="6">2.1.1.207</ecNumber>
    </recommendedName>
    <alternativeName>
        <fullName evidence="6">tRNA (cytidine/uridine-2'-O-)-methyltransferase</fullName>
    </alternativeName>
</protein>
<evidence type="ECO:0000313" key="9">
    <source>
        <dbReference type="EMBL" id="MXQ54265.1"/>
    </source>
</evidence>
<reference evidence="9 10" key="1">
    <citation type="submission" date="2019-12" db="EMBL/GenBank/DDBJ databases">
        <title>Whole-genome analyses of novel actinobacteria.</title>
        <authorList>
            <person name="Sahin N."/>
            <person name="Saygin H."/>
        </authorList>
    </citation>
    <scope>NUCLEOTIDE SEQUENCE [LARGE SCALE GENOMIC DNA]</scope>
    <source>
        <strain evidence="9 10">KC615</strain>
    </source>
</reference>
<dbReference type="RefSeq" id="WP_160801618.1">
    <property type="nucleotide sequence ID" value="NZ_WUUL01000006.1"/>
</dbReference>
<evidence type="ECO:0000256" key="4">
    <source>
        <dbReference type="ARBA" id="ARBA00022691"/>
    </source>
</evidence>
<keyword evidence="4 6" id="KW-0949">S-adenosyl-L-methionine</keyword>
<dbReference type="EMBL" id="WUUL01000006">
    <property type="protein sequence ID" value="MXQ54265.1"/>
    <property type="molecule type" value="Genomic_DNA"/>
</dbReference>
<keyword evidence="5 6" id="KW-0819">tRNA processing</keyword>
<gene>
    <name evidence="9" type="primary">trmL</name>
    <name evidence="9" type="ORF">GSM42_11170</name>
</gene>
<sequence length="154" mass="17549">MPFHIVLVEPEIPPNTGNIVRTCSVTGAKLHLVKPLGFSIEDSQLKRAGLDYWHEMDIQMYDSFQELRDKYPSNRFFCATTKAKQSYASFDYQEGDFFVFGKETKGLPDSILEANKETLIRVPMLPDVRSLNLANSVAIVLYEGLRQLEFPSLI</sequence>
<dbReference type="GO" id="GO:0005737">
    <property type="term" value="C:cytoplasm"/>
    <property type="evidence" value="ECO:0007669"/>
    <property type="project" value="UniProtKB-SubCell"/>
</dbReference>
<feature type="domain" description="tRNA/rRNA methyltransferase SpoU type" evidence="8">
    <location>
        <begin position="3"/>
        <end position="142"/>
    </location>
</feature>
<evidence type="ECO:0000313" key="10">
    <source>
        <dbReference type="Proteomes" id="UP000430692"/>
    </source>
</evidence>
<keyword evidence="3 6" id="KW-0808">Transferase</keyword>
<keyword evidence="10" id="KW-1185">Reference proteome</keyword>
<dbReference type="GO" id="GO:0008175">
    <property type="term" value="F:tRNA methyltransferase activity"/>
    <property type="evidence" value="ECO:0007669"/>
    <property type="project" value="UniProtKB-UniRule"/>
</dbReference>
<feature type="binding site" evidence="6 7">
    <location>
        <position position="122"/>
    </location>
    <ligand>
        <name>S-adenosyl-L-methionine</name>
        <dbReference type="ChEBI" id="CHEBI:59789"/>
    </ligand>
</feature>
<keyword evidence="2 6" id="KW-0489">Methyltransferase</keyword>
<dbReference type="GO" id="GO:0008757">
    <property type="term" value="F:S-adenosylmethionine-dependent methyltransferase activity"/>
    <property type="evidence" value="ECO:0007669"/>
    <property type="project" value="UniProtKB-UniRule"/>
</dbReference>
<dbReference type="PANTHER" id="PTHR42971">
    <property type="entry name" value="TRNA (CYTIDINE(34)-2'-O)-METHYLTRANSFERASE"/>
    <property type="match status" value="1"/>
</dbReference>